<feature type="transmembrane region" description="Helical" evidence="9">
    <location>
        <begin position="6"/>
        <end position="24"/>
    </location>
</feature>
<gene>
    <name evidence="10" type="primary">livH_4</name>
    <name evidence="10" type="ORF">BWY41_00916</name>
</gene>
<feature type="transmembrane region" description="Helical" evidence="9">
    <location>
        <begin position="88"/>
        <end position="111"/>
    </location>
</feature>
<dbReference type="PANTHER" id="PTHR11795:SF442">
    <property type="entry name" value="ABC TRANSPORTER ATP-BINDING PROTEIN"/>
    <property type="match status" value="1"/>
</dbReference>
<dbReference type="GO" id="GO:0022857">
    <property type="term" value="F:transmembrane transporter activity"/>
    <property type="evidence" value="ECO:0007669"/>
    <property type="project" value="InterPro"/>
</dbReference>
<dbReference type="PANTHER" id="PTHR11795">
    <property type="entry name" value="BRANCHED-CHAIN AMINO ACID TRANSPORT SYSTEM PERMEASE PROTEIN LIVH"/>
    <property type="match status" value="1"/>
</dbReference>
<evidence type="ECO:0000256" key="9">
    <source>
        <dbReference type="SAM" id="Phobius"/>
    </source>
</evidence>
<feature type="transmembrane region" description="Helical" evidence="9">
    <location>
        <begin position="212"/>
        <end position="230"/>
    </location>
</feature>
<feature type="transmembrane region" description="Helical" evidence="9">
    <location>
        <begin position="184"/>
        <end position="206"/>
    </location>
</feature>
<evidence type="ECO:0000313" key="10">
    <source>
        <dbReference type="EMBL" id="OQA59033.1"/>
    </source>
</evidence>
<protein>
    <submittedName>
        <fullName evidence="10">High-affinity branched-chain amino acid transport system permease protein LivH</fullName>
    </submittedName>
</protein>
<name>A0A1V5SXQ4_9BACT</name>
<feature type="transmembrane region" description="Helical" evidence="9">
    <location>
        <begin position="54"/>
        <end position="76"/>
    </location>
</feature>
<dbReference type="AlphaFoldDB" id="A0A1V5SXQ4"/>
<organism evidence="10">
    <name type="scientific">Candidatus Atribacter allofermentans</name>
    <dbReference type="NCBI Taxonomy" id="1852833"/>
    <lineage>
        <taxon>Bacteria</taxon>
        <taxon>Pseudomonadati</taxon>
        <taxon>Atribacterota</taxon>
        <taxon>Atribacteria</taxon>
        <taxon>Atribacterales</taxon>
        <taxon>Atribacteraceae</taxon>
        <taxon>Atribacter</taxon>
    </lineage>
</organism>
<comment type="caution">
    <text evidence="10">The sequence shown here is derived from an EMBL/GenBank/DDBJ whole genome shotgun (WGS) entry which is preliminary data.</text>
</comment>
<keyword evidence="7 9" id="KW-0472">Membrane</keyword>
<feature type="transmembrane region" description="Helical" evidence="9">
    <location>
        <begin position="131"/>
        <end position="155"/>
    </location>
</feature>
<evidence type="ECO:0000256" key="7">
    <source>
        <dbReference type="ARBA" id="ARBA00023136"/>
    </source>
</evidence>
<evidence type="ECO:0000256" key="1">
    <source>
        <dbReference type="ARBA" id="ARBA00004651"/>
    </source>
</evidence>
<dbReference type="InterPro" id="IPR052157">
    <property type="entry name" value="BCAA_transport_permease"/>
</dbReference>
<evidence type="ECO:0000256" key="3">
    <source>
        <dbReference type="ARBA" id="ARBA00022475"/>
    </source>
</evidence>
<evidence type="ECO:0000256" key="4">
    <source>
        <dbReference type="ARBA" id="ARBA00022692"/>
    </source>
</evidence>
<keyword evidence="2" id="KW-0813">Transport</keyword>
<evidence type="ECO:0000256" key="5">
    <source>
        <dbReference type="ARBA" id="ARBA00022970"/>
    </source>
</evidence>
<keyword evidence="3" id="KW-1003">Cell membrane</keyword>
<accession>A0A1V5SXQ4</accession>
<evidence type="ECO:0000256" key="6">
    <source>
        <dbReference type="ARBA" id="ARBA00022989"/>
    </source>
</evidence>
<reference evidence="10" key="1">
    <citation type="submission" date="2017-02" db="EMBL/GenBank/DDBJ databases">
        <title>Delving into the versatile metabolic prowess of the omnipresent phylum Bacteroidetes.</title>
        <authorList>
            <person name="Nobu M.K."/>
            <person name="Mei R."/>
            <person name="Narihiro T."/>
            <person name="Kuroda K."/>
            <person name="Liu W.-T."/>
        </authorList>
    </citation>
    <scope>NUCLEOTIDE SEQUENCE</scope>
    <source>
        <strain evidence="10">ADurb.Bin276</strain>
    </source>
</reference>
<dbReference type="Pfam" id="PF02653">
    <property type="entry name" value="BPD_transp_2"/>
    <property type="match status" value="1"/>
</dbReference>
<keyword evidence="4 9" id="KW-0812">Transmembrane</keyword>
<sequence length="277" mass="30354">MIYAIMYGLTIGAVLYLISIGLSLTFGTMRVINFAHTITYTIGAYILAASVNDFGIPFLWGGILAVLIAASVGYCIERFIIRRLYGESLDYTFIATFAVFLIGVDIVKWVWGVYPKPLSDPIGKSIDFLGFVFPVYRIFVILLAILVFFGLELFIRKSMVGKIIRAALDNKEGVRCLGIRVEKYFSIAFVLGSALAAVGGVLYAPITAVHPYMGLNVLLLCFAVVLTGGMGNLRGTFFASFILGMLISITGRFWPAGSEIVVFIAMAVVLFFRPIDI</sequence>
<dbReference type="InterPro" id="IPR001851">
    <property type="entry name" value="ABC_transp_permease"/>
</dbReference>
<dbReference type="CDD" id="cd06582">
    <property type="entry name" value="TM_PBP1_LivH_like"/>
    <property type="match status" value="1"/>
</dbReference>
<keyword evidence="5" id="KW-0029">Amino-acid transport</keyword>
<dbReference type="GO" id="GO:0006865">
    <property type="term" value="P:amino acid transport"/>
    <property type="evidence" value="ECO:0007669"/>
    <property type="project" value="UniProtKB-KW"/>
</dbReference>
<evidence type="ECO:0000256" key="2">
    <source>
        <dbReference type="ARBA" id="ARBA00022448"/>
    </source>
</evidence>
<feature type="transmembrane region" description="Helical" evidence="9">
    <location>
        <begin position="31"/>
        <end position="48"/>
    </location>
</feature>
<proteinExistence type="inferred from homology"/>
<comment type="subcellular location">
    <subcellularLocation>
        <location evidence="1">Cell membrane</location>
        <topology evidence="1">Multi-pass membrane protein</topology>
    </subcellularLocation>
</comment>
<dbReference type="GO" id="GO:0005886">
    <property type="term" value="C:plasma membrane"/>
    <property type="evidence" value="ECO:0007669"/>
    <property type="project" value="UniProtKB-SubCell"/>
</dbReference>
<dbReference type="EMBL" id="MWBQ01000060">
    <property type="protein sequence ID" value="OQA59033.1"/>
    <property type="molecule type" value="Genomic_DNA"/>
</dbReference>
<feature type="transmembrane region" description="Helical" evidence="9">
    <location>
        <begin position="260"/>
        <end position="275"/>
    </location>
</feature>
<evidence type="ECO:0000256" key="8">
    <source>
        <dbReference type="ARBA" id="ARBA00037998"/>
    </source>
</evidence>
<dbReference type="Proteomes" id="UP000485569">
    <property type="component" value="Unassembled WGS sequence"/>
</dbReference>
<keyword evidence="6 9" id="KW-1133">Transmembrane helix</keyword>
<comment type="similarity">
    <text evidence="8">Belongs to the binding-protein-dependent transport system permease family. LivHM subfamily.</text>
</comment>